<dbReference type="Gene3D" id="2.80.10.50">
    <property type="match status" value="1"/>
</dbReference>
<keyword evidence="4" id="KW-1185">Reference proteome</keyword>
<dbReference type="InterPro" id="IPR002209">
    <property type="entry name" value="Fibroblast_GF_fam"/>
</dbReference>
<gene>
    <name evidence="3" type="ORF">Ocin01_16113</name>
</gene>
<feature type="signal peptide" evidence="2">
    <location>
        <begin position="1"/>
        <end position="18"/>
    </location>
</feature>
<evidence type="ECO:0000313" key="3">
    <source>
        <dbReference type="EMBL" id="ODM90570.1"/>
    </source>
</evidence>
<dbReference type="Pfam" id="PF00167">
    <property type="entry name" value="FGF"/>
    <property type="match status" value="1"/>
</dbReference>
<comment type="similarity">
    <text evidence="1">Belongs to the heparin-binding growth factors family.</text>
</comment>
<dbReference type="AlphaFoldDB" id="A0A1D2MC72"/>
<feature type="chain" id="PRO_5008903782" evidence="2">
    <location>
        <begin position="19"/>
        <end position="188"/>
    </location>
</feature>
<dbReference type="CDD" id="cd23307">
    <property type="entry name" value="beta-trefoil_FGF8-like"/>
    <property type="match status" value="1"/>
</dbReference>
<evidence type="ECO:0000313" key="4">
    <source>
        <dbReference type="Proteomes" id="UP000094527"/>
    </source>
</evidence>
<accession>A0A1D2MC72</accession>
<name>A0A1D2MC72_ORCCI</name>
<dbReference type="STRING" id="48709.A0A1D2MC72"/>
<sequence length="188" mass="21498">MKQKFICLVLFVIPAANGIPIVRSHEGGQWISAGVKPNLARQITQKVIRTSRLYNFCSDLHVQCGPLSSSAKKTSPEGELIFETLMKQGQLRTRIKCLYTNKYICFNKEGHLVERKKPKGRCDFIEEQVGGHFKYRSVEASSWVLGFSKEGQPLNATQYFDSQFDSCFNFLKLDSLLQSINLWNWNIV</sequence>
<keyword evidence="2" id="KW-0732">Signal</keyword>
<dbReference type="Proteomes" id="UP000094527">
    <property type="component" value="Unassembled WGS sequence"/>
</dbReference>
<comment type="caution">
    <text evidence="3">The sequence shown here is derived from an EMBL/GenBank/DDBJ whole genome shotgun (WGS) entry which is preliminary data.</text>
</comment>
<dbReference type="GO" id="GO:0008083">
    <property type="term" value="F:growth factor activity"/>
    <property type="evidence" value="ECO:0007669"/>
    <property type="project" value="InterPro"/>
</dbReference>
<proteinExistence type="inferred from homology"/>
<dbReference type="InterPro" id="IPR008996">
    <property type="entry name" value="IL1/FGF"/>
</dbReference>
<protein>
    <submittedName>
        <fullName evidence="3">Fibroblast growth factor 8b</fullName>
    </submittedName>
</protein>
<evidence type="ECO:0000256" key="2">
    <source>
        <dbReference type="SAM" id="SignalP"/>
    </source>
</evidence>
<reference evidence="3 4" key="1">
    <citation type="journal article" date="2016" name="Genome Biol. Evol.">
        <title>Gene Family Evolution Reflects Adaptation to Soil Environmental Stressors in the Genome of the Collembolan Orchesella cincta.</title>
        <authorList>
            <person name="Faddeeva-Vakhrusheva A."/>
            <person name="Derks M.F."/>
            <person name="Anvar S.Y."/>
            <person name="Agamennone V."/>
            <person name="Suring W."/>
            <person name="Smit S."/>
            <person name="van Straalen N.M."/>
            <person name="Roelofs D."/>
        </authorList>
    </citation>
    <scope>NUCLEOTIDE SEQUENCE [LARGE SCALE GENOMIC DNA]</scope>
    <source>
        <tissue evidence="3">Mixed pool</tissue>
    </source>
</reference>
<dbReference type="EMBL" id="LJIJ01001905">
    <property type="protein sequence ID" value="ODM90570.1"/>
    <property type="molecule type" value="Genomic_DNA"/>
</dbReference>
<dbReference type="SUPFAM" id="SSF50353">
    <property type="entry name" value="Cytokine"/>
    <property type="match status" value="1"/>
</dbReference>
<organism evidence="3 4">
    <name type="scientific">Orchesella cincta</name>
    <name type="common">Springtail</name>
    <name type="synonym">Podura cincta</name>
    <dbReference type="NCBI Taxonomy" id="48709"/>
    <lineage>
        <taxon>Eukaryota</taxon>
        <taxon>Metazoa</taxon>
        <taxon>Ecdysozoa</taxon>
        <taxon>Arthropoda</taxon>
        <taxon>Hexapoda</taxon>
        <taxon>Collembola</taxon>
        <taxon>Entomobryomorpha</taxon>
        <taxon>Entomobryoidea</taxon>
        <taxon>Orchesellidae</taxon>
        <taxon>Orchesellinae</taxon>
        <taxon>Orchesella</taxon>
    </lineage>
</organism>
<dbReference type="OrthoDB" id="5988014at2759"/>
<evidence type="ECO:0000256" key="1">
    <source>
        <dbReference type="ARBA" id="ARBA00007936"/>
    </source>
</evidence>